<organism evidence="4 5">
    <name type="scientific">Ideonella livida</name>
    <dbReference type="NCBI Taxonomy" id="2707176"/>
    <lineage>
        <taxon>Bacteria</taxon>
        <taxon>Pseudomonadati</taxon>
        <taxon>Pseudomonadota</taxon>
        <taxon>Betaproteobacteria</taxon>
        <taxon>Burkholderiales</taxon>
        <taxon>Sphaerotilaceae</taxon>
        <taxon>Ideonella</taxon>
    </lineage>
</organism>
<protein>
    <submittedName>
        <fullName evidence="4">Sulfotransferase domain-containing protein</fullName>
    </submittedName>
</protein>
<dbReference type="AlphaFoldDB" id="A0A7C9TMD1"/>
<dbReference type="Gene3D" id="3.40.50.300">
    <property type="entry name" value="P-loop containing nucleotide triphosphate hydrolases"/>
    <property type="match status" value="1"/>
</dbReference>
<dbReference type="PANTHER" id="PTHR11783">
    <property type="entry name" value="SULFOTRANSFERASE SULT"/>
    <property type="match status" value="1"/>
</dbReference>
<dbReference type="EMBL" id="JAAGOH010000054">
    <property type="protein sequence ID" value="NDY93941.1"/>
    <property type="molecule type" value="Genomic_DNA"/>
</dbReference>
<comment type="similarity">
    <text evidence="1">Belongs to the sulfotransferase 1 family.</text>
</comment>
<dbReference type="Pfam" id="PF00685">
    <property type="entry name" value="Sulfotransfer_1"/>
    <property type="match status" value="1"/>
</dbReference>
<dbReference type="InterPro" id="IPR000863">
    <property type="entry name" value="Sulfotransferase_dom"/>
</dbReference>
<dbReference type="GO" id="GO:0008146">
    <property type="term" value="F:sulfotransferase activity"/>
    <property type="evidence" value="ECO:0007669"/>
    <property type="project" value="InterPro"/>
</dbReference>
<feature type="domain" description="Sulfotransferase" evidence="3">
    <location>
        <begin position="9"/>
        <end position="220"/>
    </location>
</feature>
<evidence type="ECO:0000256" key="2">
    <source>
        <dbReference type="ARBA" id="ARBA00022679"/>
    </source>
</evidence>
<dbReference type="SUPFAM" id="SSF52540">
    <property type="entry name" value="P-loop containing nucleoside triphosphate hydrolases"/>
    <property type="match status" value="1"/>
</dbReference>
<reference evidence="4 5" key="1">
    <citation type="submission" date="2020-02" db="EMBL/GenBank/DDBJ databases">
        <title>Ideonella bacterium strain TBM-1.</title>
        <authorList>
            <person name="Chen W.-M."/>
        </authorList>
    </citation>
    <scope>NUCLEOTIDE SEQUENCE [LARGE SCALE GENOMIC DNA]</scope>
    <source>
        <strain evidence="4 5">TBM-1</strain>
    </source>
</reference>
<evidence type="ECO:0000259" key="3">
    <source>
        <dbReference type="Pfam" id="PF00685"/>
    </source>
</evidence>
<keyword evidence="5" id="KW-1185">Reference proteome</keyword>
<proteinExistence type="inferred from homology"/>
<gene>
    <name evidence="4" type="ORF">G3A44_22370</name>
</gene>
<dbReference type="RefSeq" id="WP_163459967.1">
    <property type="nucleotide sequence ID" value="NZ_JAAGOH010000054.1"/>
</dbReference>
<name>A0A7C9TMD1_9BURK</name>
<dbReference type="Proteomes" id="UP000484255">
    <property type="component" value="Unassembled WGS sequence"/>
</dbReference>
<evidence type="ECO:0000256" key="1">
    <source>
        <dbReference type="ARBA" id="ARBA00005771"/>
    </source>
</evidence>
<accession>A0A7C9TMD1</accession>
<sequence>MLVVCNGNTKSGSTWMTRLVAEAGHWAKLPVDWQATGWKNPSLDEAKLPRFAAEQPWRQQDLYCKQHWAGRAEYLALAHSPGVRTLLCVRDLKDVLVSRYFHDLRVAETKAPSLEYYYFGGEGRVRMREYLAYHRFWREAACPQALLLTYEDMLSDFDTQAHRLFAFLERPLTSQGLEKIKARTSFAFLNKKNAAFFRKGQVGDWVNHFTPVVMQDLHELATAEDFDYRMQPDLWPLDFEVFAA</sequence>
<dbReference type="InterPro" id="IPR027417">
    <property type="entry name" value="P-loop_NTPase"/>
</dbReference>
<keyword evidence="2 4" id="KW-0808">Transferase</keyword>
<evidence type="ECO:0000313" key="4">
    <source>
        <dbReference type="EMBL" id="NDY93941.1"/>
    </source>
</evidence>
<comment type="caution">
    <text evidence="4">The sequence shown here is derived from an EMBL/GenBank/DDBJ whole genome shotgun (WGS) entry which is preliminary data.</text>
</comment>
<evidence type="ECO:0000313" key="5">
    <source>
        <dbReference type="Proteomes" id="UP000484255"/>
    </source>
</evidence>